<dbReference type="Proteomes" id="UP000886817">
    <property type="component" value="Unassembled WGS sequence"/>
</dbReference>
<feature type="non-terminal residue" evidence="1">
    <location>
        <position position="1"/>
    </location>
</feature>
<organism evidence="1 2">
    <name type="scientific">Candidatus Blautia gallistercoris</name>
    <dbReference type="NCBI Taxonomy" id="2838490"/>
    <lineage>
        <taxon>Bacteria</taxon>
        <taxon>Bacillati</taxon>
        <taxon>Bacillota</taxon>
        <taxon>Clostridia</taxon>
        <taxon>Lachnospirales</taxon>
        <taxon>Lachnospiraceae</taxon>
        <taxon>Blautia</taxon>
    </lineage>
</organism>
<proteinExistence type="predicted"/>
<comment type="caution">
    <text evidence="1">The sequence shown here is derived from an EMBL/GenBank/DDBJ whole genome shotgun (WGS) entry which is preliminary data.</text>
</comment>
<reference evidence="1" key="1">
    <citation type="journal article" date="2021" name="PeerJ">
        <title>Extensive microbial diversity within the chicken gut microbiome revealed by metagenomics and culture.</title>
        <authorList>
            <person name="Gilroy R."/>
            <person name="Ravi A."/>
            <person name="Getino M."/>
            <person name="Pursley I."/>
            <person name="Horton D.L."/>
            <person name="Alikhan N.F."/>
            <person name="Baker D."/>
            <person name="Gharbi K."/>
            <person name="Hall N."/>
            <person name="Watson M."/>
            <person name="Adriaenssens E.M."/>
            <person name="Foster-Nyarko E."/>
            <person name="Jarju S."/>
            <person name="Secka A."/>
            <person name="Antonio M."/>
            <person name="Oren A."/>
            <person name="Chaudhuri R.R."/>
            <person name="La Ragione R."/>
            <person name="Hildebrand F."/>
            <person name="Pallen M.J."/>
        </authorList>
    </citation>
    <scope>NUCLEOTIDE SEQUENCE</scope>
    <source>
        <strain evidence="1">ChiSjej1B19-8411</strain>
    </source>
</reference>
<reference evidence="1" key="2">
    <citation type="submission" date="2021-04" db="EMBL/GenBank/DDBJ databases">
        <authorList>
            <person name="Gilroy R."/>
        </authorList>
    </citation>
    <scope>NUCLEOTIDE SEQUENCE</scope>
    <source>
        <strain evidence="1">ChiSjej1B19-8411</strain>
    </source>
</reference>
<name>A0A9D2B375_9FIRM</name>
<protein>
    <submittedName>
        <fullName evidence="1">Uncharacterized protein</fullName>
    </submittedName>
</protein>
<dbReference type="AlphaFoldDB" id="A0A9D2B375"/>
<evidence type="ECO:0000313" key="1">
    <source>
        <dbReference type="EMBL" id="HIX58749.1"/>
    </source>
</evidence>
<evidence type="ECO:0000313" key="2">
    <source>
        <dbReference type="Proteomes" id="UP000886817"/>
    </source>
</evidence>
<sequence>WRNQMRENSLSYGEIVEYFGETKITDRYRFLYDKMLEYITVRNQKEKLFICEPILQQVVMDYFADIYRLKEFHKIDKANITKILAYEAYWILRRKPLQIRPEVWDSKLAFCNEGFITTFLAHELLIPEETEPMSTEEEKRFLKYLQHLNYHLKYRQMDKQGLEAMLYSYETGRMMGS</sequence>
<accession>A0A9D2B375</accession>
<dbReference type="EMBL" id="DXEX01000079">
    <property type="protein sequence ID" value="HIX58749.1"/>
    <property type="molecule type" value="Genomic_DNA"/>
</dbReference>
<gene>
    <name evidence="1" type="ORF">IAA45_03425</name>
</gene>